<dbReference type="GO" id="GO:0051607">
    <property type="term" value="P:defense response to virus"/>
    <property type="evidence" value="ECO:0007669"/>
    <property type="project" value="TreeGrafter"/>
</dbReference>
<evidence type="ECO:0000313" key="3">
    <source>
        <dbReference type="EMBL" id="TNN29282.1"/>
    </source>
</evidence>
<keyword evidence="1" id="KW-0732">Signal</keyword>
<organism evidence="3 4">
    <name type="scientific">Liparis tanakae</name>
    <name type="common">Tanaka's snailfish</name>
    <dbReference type="NCBI Taxonomy" id="230148"/>
    <lineage>
        <taxon>Eukaryota</taxon>
        <taxon>Metazoa</taxon>
        <taxon>Chordata</taxon>
        <taxon>Craniata</taxon>
        <taxon>Vertebrata</taxon>
        <taxon>Euteleostomi</taxon>
        <taxon>Actinopterygii</taxon>
        <taxon>Neopterygii</taxon>
        <taxon>Teleostei</taxon>
        <taxon>Neoteleostei</taxon>
        <taxon>Acanthomorphata</taxon>
        <taxon>Eupercaria</taxon>
        <taxon>Perciformes</taxon>
        <taxon>Cottioidei</taxon>
        <taxon>Cottales</taxon>
        <taxon>Liparidae</taxon>
        <taxon>Liparis</taxon>
    </lineage>
</organism>
<dbReference type="GO" id="GO:0001771">
    <property type="term" value="P:immunological synapse formation"/>
    <property type="evidence" value="ECO:0007669"/>
    <property type="project" value="TreeGrafter"/>
</dbReference>
<accession>A0A4Z2ELQ4</accession>
<feature type="domain" description="C2" evidence="2">
    <location>
        <begin position="16"/>
        <end position="131"/>
    </location>
</feature>
<dbReference type="GO" id="GO:0016020">
    <property type="term" value="C:membrane"/>
    <property type="evidence" value="ECO:0007669"/>
    <property type="project" value="TreeGrafter"/>
</dbReference>
<sequence length="143" mass="15904">MQDVDHLIKGILTCKDMASSRPLLLLVLLSLAEAQLAVFDLRATGLRSGLLGTPDAYVTVFSGSTSLGKTSVHRNNRNPWWEDEFSSYEAQVNEVLRLEVHDSDVGFDDLLGSCQRQIKEGTHQHDCFLEGGGTLHYSYTLYT</sequence>
<dbReference type="GO" id="GO:0001913">
    <property type="term" value="P:T cell mediated cytotoxicity"/>
    <property type="evidence" value="ECO:0007669"/>
    <property type="project" value="TreeGrafter"/>
</dbReference>
<dbReference type="PANTHER" id="PTHR46096">
    <property type="entry name" value="PERFORIN-1"/>
    <property type="match status" value="1"/>
</dbReference>
<dbReference type="SUPFAM" id="SSF49562">
    <property type="entry name" value="C2 domain (Calcium/lipid-binding domain, CaLB)"/>
    <property type="match status" value="1"/>
</dbReference>
<evidence type="ECO:0000259" key="2">
    <source>
        <dbReference type="PROSITE" id="PS50004"/>
    </source>
</evidence>
<dbReference type="InterPro" id="IPR000008">
    <property type="entry name" value="C2_dom"/>
</dbReference>
<dbReference type="AlphaFoldDB" id="A0A4Z2ELQ4"/>
<dbReference type="PROSITE" id="PS50004">
    <property type="entry name" value="C2"/>
    <property type="match status" value="1"/>
</dbReference>
<evidence type="ECO:0000313" key="4">
    <source>
        <dbReference type="Proteomes" id="UP000314294"/>
    </source>
</evidence>
<comment type="caution">
    <text evidence="3">The sequence shown here is derived from an EMBL/GenBank/DDBJ whole genome shotgun (WGS) entry which is preliminary data.</text>
</comment>
<dbReference type="EMBL" id="SRLO01005834">
    <property type="protein sequence ID" value="TNN29282.1"/>
    <property type="molecule type" value="Genomic_DNA"/>
</dbReference>
<name>A0A4Z2ELQ4_9TELE</name>
<dbReference type="OrthoDB" id="73919at2759"/>
<evidence type="ECO:0000256" key="1">
    <source>
        <dbReference type="ARBA" id="ARBA00022729"/>
    </source>
</evidence>
<proteinExistence type="predicted"/>
<dbReference type="PANTHER" id="PTHR46096:SF3">
    <property type="entry name" value="PERFORIN-1"/>
    <property type="match status" value="1"/>
</dbReference>
<dbReference type="InterPro" id="IPR035892">
    <property type="entry name" value="C2_domain_sf"/>
</dbReference>
<dbReference type="Gene3D" id="2.60.40.150">
    <property type="entry name" value="C2 domain"/>
    <property type="match status" value="1"/>
</dbReference>
<dbReference type="GO" id="GO:0022829">
    <property type="term" value="F:wide pore channel activity"/>
    <property type="evidence" value="ECO:0007669"/>
    <property type="project" value="TreeGrafter"/>
</dbReference>
<keyword evidence="4" id="KW-1185">Reference proteome</keyword>
<dbReference type="Pfam" id="PF00168">
    <property type="entry name" value="C2"/>
    <property type="match status" value="1"/>
</dbReference>
<gene>
    <name evidence="3" type="primary">Prf1_1</name>
    <name evidence="3" type="ORF">EYF80_060570</name>
</gene>
<dbReference type="Proteomes" id="UP000314294">
    <property type="component" value="Unassembled WGS sequence"/>
</dbReference>
<reference evidence="3 4" key="1">
    <citation type="submission" date="2019-03" db="EMBL/GenBank/DDBJ databases">
        <title>First draft genome of Liparis tanakae, snailfish: a comprehensive survey of snailfish specific genes.</title>
        <authorList>
            <person name="Kim W."/>
            <person name="Song I."/>
            <person name="Jeong J.-H."/>
            <person name="Kim D."/>
            <person name="Kim S."/>
            <person name="Ryu S."/>
            <person name="Song J.Y."/>
            <person name="Lee S.K."/>
        </authorList>
    </citation>
    <scope>NUCLEOTIDE SEQUENCE [LARGE SCALE GENOMIC DNA]</scope>
    <source>
        <tissue evidence="3">Muscle</tissue>
    </source>
</reference>
<dbReference type="InterPro" id="IPR052784">
    <property type="entry name" value="Perforin-1_pore-forming"/>
</dbReference>
<protein>
    <submittedName>
        <fullName evidence="3">Perforin-1</fullName>
    </submittedName>
</protein>
<dbReference type="SMART" id="SM00239">
    <property type="entry name" value="C2"/>
    <property type="match status" value="1"/>
</dbReference>